<reference evidence="2 3" key="1">
    <citation type="journal article" date="2018" name="Front. Plant Sci.">
        <title>Red Clover (Trifolium pratense) and Zigzag Clover (T. medium) - A Picture of Genomic Similarities and Differences.</title>
        <authorList>
            <person name="Dluhosova J."/>
            <person name="Istvanek J."/>
            <person name="Nedelnik J."/>
            <person name="Repkova J."/>
        </authorList>
    </citation>
    <scope>NUCLEOTIDE SEQUENCE [LARGE SCALE GENOMIC DNA]</scope>
    <source>
        <strain evidence="3">cv. 10/8</strain>
        <tissue evidence="2">Leaf</tissue>
    </source>
</reference>
<sequence length="79" mass="8925">EEDLKERSTRRVKEGDQPLRDFPLLHTKDTNGKEIGGPGVDGNMSYKNKVVGDVGKDEELMSESDKEEEDKEDRSDEGE</sequence>
<feature type="region of interest" description="Disordered" evidence="1">
    <location>
        <begin position="1"/>
        <end position="79"/>
    </location>
</feature>
<proteinExistence type="predicted"/>
<dbReference type="EMBL" id="LXQA010085926">
    <property type="protein sequence ID" value="MCI12874.1"/>
    <property type="molecule type" value="Genomic_DNA"/>
</dbReference>
<organism evidence="2 3">
    <name type="scientific">Trifolium medium</name>
    <dbReference type="NCBI Taxonomy" id="97028"/>
    <lineage>
        <taxon>Eukaryota</taxon>
        <taxon>Viridiplantae</taxon>
        <taxon>Streptophyta</taxon>
        <taxon>Embryophyta</taxon>
        <taxon>Tracheophyta</taxon>
        <taxon>Spermatophyta</taxon>
        <taxon>Magnoliopsida</taxon>
        <taxon>eudicotyledons</taxon>
        <taxon>Gunneridae</taxon>
        <taxon>Pentapetalae</taxon>
        <taxon>rosids</taxon>
        <taxon>fabids</taxon>
        <taxon>Fabales</taxon>
        <taxon>Fabaceae</taxon>
        <taxon>Papilionoideae</taxon>
        <taxon>50 kb inversion clade</taxon>
        <taxon>NPAAA clade</taxon>
        <taxon>Hologalegina</taxon>
        <taxon>IRL clade</taxon>
        <taxon>Trifolieae</taxon>
        <taxon>Trifolium</taxon>
    </lineage>
</organism>
<evidence type="ECO:0000313" key="2">
    <source>
        <dbReference type="EMBL" id="MCI12874.1"/>
    </source>
</evidence>
<comment type="caution">
    <text evidence="2">The sequence shown here is derived from an EMBL/GenBank/DDBJ whole genome shotgun (WGS) entry which is preliminary data.</text>
</comment>
<name>A0A392PM32_9FABA</name>
<keyword evidence="3" id="KW-1185">Reference proteome</keyword>
<dbReference type="Proteomes" id="UP000265520">
    <property type="component" value="Unassembled WGS sequence"/>
</dbReference>
<feature type="non-terminal residue" evidence="2">
    <location>
        <position position="79"/>
    </location>
</feature>
<feature type="compositionally biased region" description="Acidic residues" evidence="1">
    <location>
        <begin position="60"/>
        <end position="79"/>
    </location>
</feature>
<feature type="compositionally biased region" description="Basic and acidic residues" evidence="1">
    <location>
        <begin position="1"/>
        <end position="19"/>
    </location>
</feature>
<evidence type="ECO:0000256" key="1">
    <source>
        <dbReference type="SAM" id="MobiDB-lite"/>
    </source>
</evidence>
<accession>A0A392PM32</accession>
<feature type="non-terminal residue" evidence="2">
    <location>
        <position position="1"/>
    </location>
</feature>
<evidence type="ECO:0000313" key="3">
    <source>
        <dbReference type="Proteomes" id="UP000265520"/>
    </source>
</evidence>
<dbReference type="AlphaFoldDB" id="A0A392PM32"/>
<protein>
    <submittedName>
        <fullName evidence="2">Uncharacterized protein</fullName>
    </submittedName>
</protein>